<dbReference type="STRING" id="396588.Tgr7_2439"/>
<name>B8GLG2_THISH</name>
<dbReference type="eggNOG" id="ENOG502ZAU8">
    <property type="taxonomic scope" value="Bacteria"/>
</dbReference>
<dbReference type="OrthoDB" id="9787885at2"/>
<dbReference type="HOGENOM" id="CLU_570773_0_0_6"/>
<keyword evidence="2" id="KW-1185">Reference proteome</keyword>
<dbReference type="NCBIfam" id="TIGR02165">
    <property type="entry name" value="cas5_6_GSU0054"/>
    <property type="match status" value="1"/>
</dbReference>
<reference evidence="1 2" key="1">
    <citation type="journal article" date="2011" name="Stand. Genomic Sci.">
        <title>Complete genome sequence of 'Thioalkalivibrio sulfidophilus' HL-EbGr7.</title>
        <authorList>
            <person name="Muyzer G."/>
            <person name="Sorokin D.Y."/>
            <person name="Mavromatis K."/>
            <person name="Lapidus A."/>
            <person name="Clum A."/>
            <person name="Ivanova N."/>
            <person name="Pati A."/>
            <person name="d'Haeseleer P."/>
            <person name="Woyke T."/>
            <person name="Kyrpides N.C."/>
        </authorList>
    </citation>
    <scope>NUCLEOTIDE SEQUENCE [LARGE SCALE GENOMIC DNA]</scope>
    <source>
        <strain evidence="1 2">HL-EbGR7</strain>
    </source>
</reference>
<dbReference type="KEGG" id="tgr:Tgr7_2439"/>
<gene>
    <name evidence="1" type="ordered locus">Tgr7_2439</name>
</gene>
<dbReference type="Proteomes" id="UP000002383">
    <property type="component" value="Chromosome"/>
</dbReference>
<evidence type="ECO:0008006" key="3">
    <source>
        <dbReference type="Google" id="ProtNLM"/>
    </source>
</evidence>
<evidence type="ECO:0000313" key="1">
    <source>
        <dbReference type="EMBL" id="ACL73517.1"/>
    </source>
</evidence>
<accession>B8GLG2</accession>
<organism evidence="1 2">
    <name type="scientific">Thioalkalivibrio sulfidiphilus (strain HL-EbGR7)</name>
    <dbReference type="NCBI Taxonomy" id="396588"/>
    <lineage>
        <taxon>Bacteria</taxon>
        <taxon>Pseudomonadati</taxon>
        <taxon>Pseudomonadota</taxon>
        <taxon>Gammaproteobacteria</taxon>
        <taxon>Chromatiales</taxon>
        <taxon>Ectothiorhodospiraceae</taxon>
        <taxon>Thioalkalivibrio</taxon>
    </lineage>
</organism>
<protein>
    <recommendedName>
        <fullName evidence="3">Type I-U CRISPR-associated protein Cas5/Cas6</fullName>
    </recommendedName>
</protein>
<dbReference type="InterPro" id="IPR019089">
    <property type="entry name" value="Cas_GSU0054"/>
</dbReference>
<dbReference type="EMBL" id="CP001339">
    <property type="protein sequence ID" value="ACL73517.1"/>
    <property type="molecule type" value="Genomic_DNA"/>
</dbReference>
<evidence type="ECO:0000313" key="2">
    <source>
        <dbReference type="Proteomes" id="UP000002383"/>
    </source>
</evidence>
<sequence>MLAVACRFTAGRFHATPWGRHVNEADVEWPPSPWRFLRALIATWHRKHDPGEFPEARLEALVNALSGVAPVYRLPDAVHAHTRHYMPVREGRADKSVLVFDAFLRIDPDEELIIAWPDLDPDPELLGSLDALMRDLNFFGRVESWIECRRLEGWNPEDANCRPGNLAVNPATGETSEPVRLIVPRSAADYAQWQQQTVEDLRLEKLAKQKRLSVLATLPERLIDALRLETGDIQRAGWSLAPGATEVLYQRPQGALGVRRRRVPEWHRTSRITTARFALAGRPLPRVEDTVRVAERMRAALMSRAKRRFGESDIPAQLSGHGLPPDNRHAHAFFLPEGNDKGRIDHVIVHAEAGFPQEMLKVFEDLPILRGQDGSQWQVALESVGGREDERHWQAIQSAIPALGHATVWVTRTPYLHPWHAKKGFGYVEQIRRECRERGLPIPSQVDLLPEIPVGSGRSCRPVQFHRFRTKRGLPQPDTHGAFVRLTFPQPVSGPLALGFGCHYGLGLFAPSHDSE</sequence>
<dbReference type="AlphaFoldDB" id="B8GLG2"/>
<proteinExistence type="predicted"/>
<dbReference type="RefSeq" id="WP_012638992.1">
    <property type="nucleotide sequence ID" value="NC_011901.1"/>
</dbReference>